<dbReference type="Pfam" id="PF06835">
    <property type="entry name" value="LptC"/>
    <property type="match status" value="1"/>
</dbReference>
<dbReference type="PANTHER" id="PTHR37481">
    <property type="entry name" value="LIPOPOLYSACCHARIDE EXPORT SYSTEM PROTEIN LPTC"/>
    <property type="match status" value="1"/>
</dbReference>
<dbReference type="RefSeq" id="WP_132547973.1">
    <property type="nucleotide sequence ID" value="NZ_SMAA01000004.1"/>
</dbReference>
<dbReference type="GO" id="GO:0017089">
    <property type="term" value="F:glycolipid transfer activity"/>
    <property type="evidence" value="ECO:0007669"/>
    <property type="project" value="TreeGrafter"/>
</dbReference>
<evidence type="ECO:0000313" key="7">
    <source>
        <dbReference type="EMBL" id="TCS80477.1"/>
    </source>
</evidence>
<dbReference type="GO" id="GO:0030288">
    <property type="term" value="C:outer membrane-bounded periplasmic space"/>
    <property type="evidence" value="ECO:0007669"/>
    <property type="project" value="TreeGrafter"/>
</dbReference>
<dbReference type="InterPro" id="IPR026265">
    <property type="entry name" value="LptC"/>
</dbReference>
<feature type="transmembrane region" description="Helical" evidence="6">
    <location>
        <begin position="12"/>
        <end position="29"/>
    </location>
</feature>
<keyword evidence="2" id="KW-0997">Cell inner membrane</keyword>
<proteinExistence type="predicted"/>
<name>A0A4R3KBN0_9FIRM</name>
<dbReference type="GO" id="GO:0015221">
    <property type="term" value="F:lipopolysaccharide transmembrane transporter activity"/>
    <property type="evidence" value="ECO:0007669"/>
    <property type="project" value="InterPro"/>
</dbReference>
<keyword evidence="8" id="KW-1185">Reference proteome</keyword>
<reference evidence="7 8" key="1">
    <citation type="submission" date="2019-03" db="EMBL/GenBank/DDBJ databases">
        <title>Genomic Encyclopedia of Type Strains, Phase IV (KMG-IV): sequencing the most valuable type-strain genomes for metagenomic binning, comparative biology and taxonomic classification.</title>
        <authorList>
            <person name="Goeker M."/>
        </authorList>
    </citation>
    <scope>NUCLEOTIDE SEQUENCE [LARGE SCALE GENOMIC DNA]</scope>
    <source>
        <strain evidence="7 8">DSM 20467</strain>
    </source>
</reference>
<dbReference type="PANTHER" id="PTHR37481:SF1">
    <property type="entry name" value="LIPOPOLYSACCHARIDE EXPORT SYSTEM PROTEIN LPTC"/>
    <property type="match status" value="1"/>
</dbReference>
<protein>
    <submittedName>
        <fullName evidence="7">LPS export ABC transporter protein LptC</fullName>
    </submittedName>
</protein>
<dbReference type="EMBL" id="SMAA01000004">
    <property type="protein sequence ID" value="TCS80477.1"/>
    <property type="molecule type" value="Genomic_DNA"/>
</dbReference>
<evidence type="ECO:0000256" key="1">
    <source>
        <dbReference type="ARBA" id="ARBA00022475"/>
    </source>
</evidence>
<dbReference type="Proteomes" id="UP000295188">
    <property type="component" value="Unassembled WGS sequence"/>
</dbReference>
<dbReference type="OrthoDB" id="1629081at2"/>
<evidence type="ECO:0000313" key="8">
    <source>
        <dbReference type="Proteomes" id="UP000295188"/>
    </source>
</evidence>
<organism evidence="7 8">
    <name type="scientific">Pectinatus cerevisiiphilus</name>
    <dbReference type="NCBI Taxonomy" id="86956"/>
    <lineage>
        <taxon>Bacteria</taxon>
        <taxon>Bacillati</taxon>
        <taxon>Bacillota</taxon>
        <taxon>Negativicutes</taxon>
        <taxon>Selenomonadales</taxon>
        <taxon>Selenomonadaceae</taxon>
        <taxon>Pectinatus</taxon>
    </lineage>
</organism>
<keyword evidence="5 6" id="KW-0472">Membrane</keyword>
<evidence type="ECO:0000256" key="5">
    <source>
        <dbReference type="ARBA" id="ARBA00023136"/>
    </source>
</evidence>
<evidence type="ECO:0000256" key="4">
    <source>
        <dbReference type="ARBA" id="ARBA00022989"/>
    </source>
</evidence>
<dbReference type="GO" id="GO:0005886">
    <property type="term" value="C:plasma membrane"/>
    <property type="evidence" value="ECO:0007669"/>
    <property type="project" value="InterPro"/>
</dbReference>
<dbReference type="NCBIfam" id="TIGR04409">
    <property type="entry name" value="LptC_YrbK"/>
    <property type="match status" value="1"/>
</dbReference>
<dbReference type="Gene3D" id="2.60.450.10">
    <property type="entry name" value="Lipopolysaccharide (LPS) transport protein A like domain"/>
    <property type="match status" value="1"/>
</dbReference>
<dbReference type="AlphaFoldDB" id="A0A4R3KBN0"/>
<keyword evidence="4 6" id="KW-1133">Transmembrane helix</keyword>
<keyword evidence="1" id="KW-1003">Cell membrane</keyword>
<evidence type="ECO:0000256" key="3">
    <source>
        <dbReference type="ARBA" id="ARBA00022692"/>
    </source>
</evidence>
<sequence length="188" mass="20664">MKILSDNKNKIAIYAFIIAVIAICVWAVTTKPATQKKAADDTPKQQTMDYTGNTIVEERDGKKIWEISADSIVMDPQTQKAEMQNITGKYYDENGYTLTLTAAHGIYDDKAKNITMDTGVHVERDDGLTFDSQSLSWDNDSQVFTGEGNVKIVKGDMQAEGNKIESSNAFSQFKLSGNAHIVKGSAAK</sequence>
<evidence type="ECO:0000256" key="2">
    <source>
        <dbReference type="ARBA" id="ARBA00022519"/>
    </source>
</evidence>
<keyword evidence="3 6" id="KW-0812">Transmembrane</keyword>
<dbReference type="InterPro" id="IPR052363">
    <property type="entry name" value="LPS_export_LptC"/>
</dbReference>
<accession>A0A4R3KBN0</accession>
<evidence type="ECO:0000256" key="6">
    <source>
        <dbReference type="SAM" id="Phobius"/>
    </source>
</evidence>
<comment type="caution">
    <text evidence="7">The sequence shown here is derived from an EMBL/GenBank/DDBJ whole genome shotgun (WGS) entry which is preliminary data.</text>
</comment>
<gene>
    <name evidence="7" type="ORF">EDC37_10479</name>
</gene>
<dbReference type="InterPro" id="IPR010664">
    <property type="entry name" value="LipoPS_assembly_LptC-rel"/>
</dbReference>